<keyword evidence="5" id="KW-0067">ATP-binding</keyword>
<evidence type="ECO:0000259" key="10">
    <source>
        <dbReference type="PROSITE" id="PS50929"/>
    </source>
</evidence>
<comment type="subcellular location">
    <subcellularLocation>
        <location evidence="1">Cell membrane</location>
        <topology evidence="1">Multi-pass membrane protein</topology>
    </subcellularLocation>
</comment>
<evidence type="ECO:0000256" key="7">
    <source>
        <dbReference type="ARBA" id="ARBA00023136"/>
    </source>
</evidence>
<dbReference type="InterPro" id="IPR036640">
    <property type="entry name" value="ABC1_TM_sf"/>
</dbReference>
<protein>
    <submittedName>
        <fullName evidence="11">ABC-type multidrug transport system fused ATPase/permease subunit</fullName>
    </submittedName>
</protein>
<feature type="transmembrane region" description="Helical" evidence="8">
    <location>
        <begin position="78"/>
        <end position="100"/>
    </location>
</feature>
<dbReference type="PROSITE" id="PS00211">
    <property type="entry name" value="ABC_TRANSPORTER_1"/>
    <property type="match status" value="1"/>
</dbReference>
<evidence type="ECO:0000256" key="8">
    <source>
        <dbReference type="SAM" id="Phobius"/>
    </source>
</evidence>
<dbReference type="GO" id="GO:0015421">
    <property type="term" value="F:ABC-type oligopeptide transporter activity"/>
    <property type="evidence" value="ECO:0007669"/>
    <property type="project" value="TreeGrafter"/>
</dbReference>
<evidence type="ECO:0000256" key="2">
    <source>
        <dbReference type="ARBA" id="ARBA00022448"/>
    </source>
</evidence>
<evidence type="ECO:0000313" key="12">
    <source>
        <dbReference type="Proteomes" id="UP000319804"/>
    </source>
</evidence>
<dbReference type="CDD" id="cd07346">
    <property type="entry name" value="ABC_6TM_exporters"/>
    <property type="match status" value="1"/>
</dbReference>
<feature type="transmembrane region" description="Helical" evidence="8">
    <location>
        <begin position="142"/>
        <end position="166"/>
    </location>
</feature>
<dbReference type="GO" id="GO:0016887">
    <property type="term" value="F:ATP hydrolysis activity"/>
    <property type="evidence" value="ECO:0007669"/>
    <property type="project" value="InterPro"/>
</dbReference>
<keyword evidence="2" id="KW-0813">Transport</keyword>
<dbReference type="Gene3D" id="1.20.1560.10">
    <property type="entry name" value="ABC transporter type 1, transmembrane domain"/>
    <property type="match status" value="1"/>
</dbReference>
<dbReference type="PANTHER" id="PTHR43394">
    <property type="entry name" value="ATP-DEPENDENT PERMEASE MDL1, MITOCHONDRIAL"/>
    <property type="match status" value="1"/>
</dbReference>
<dbReference type="EMBL" id="VFPS01000008">
    <property type="protein sequence ID" value="TQM90237.1"/>
    <property type="molecule type" value="Genomic_DNA"/>
</dbReference>
<dbReference type="Pfam" id="PF00664">
    <property type="entry name" value="ABC_membrane"/>
    <property type="match status" value="1"/>
</dbReference>
<organism evidence="11 12">
    <name type="scientific">Microbacterium lacticum</name>
    <dbReference type="NCBI Taxonomy" id="33885"/>
    <lineage>
        <taxon>Bacteria</taxon>
        <taxon>Bacillati</taxon>
        <taxon>Actinomycetota</taxon>
        <taxon>Actinomycetes</taxon>
        <taxon>Micrococcales</taxon>
        <taxon>Microbacteriaceae</taxon>
        <taxon>Microbacterium</taxon>
    </lineage>
</organism>
<evidence type="ECO:0000256" key="3">
    <source>
        <dbReference type="ARBA" id="ARBA00022692"/>
    </source>
</evidence>
<dbReference type="InterPro" id="IPR027417">
    <property type="entry name" value="P-loop_NTPase"/>
</dbReference>
<evidence type="ECO:0000313" key="11">
    <source>
        <dbReference type="EMBL" id="TQM90237.1"/>
    </source>
</evidence>
<dbReference type="Pfam" id="PF00005">
    <property type="entry name" value="ABC_tran"/>
    <property type="match status" value="1"/>
</dbReference>
<dbReference type="SUPFAM" id="SSF90123">
    <property type="entry name" value="ABC transporter transmembrane region"/>
    <property type="match status" value="1"/>
</dbReference>
<reference evidence="11 12" key="1">
    <citation type="submission" date="2019-06" db="EMBL/GenBank/DDBJ databases">
        <title>Sequencing the genomes of 1000 actinobacteria strains.</title>
        <authorList>
            <person name="Klenk H.-P."/>
        </authorList>
    </citation>
    <scope>NUCLEOTIDE SEQUENCE [LARGE SCALE GENOMIC DNA]</scope>
    <source>
        <strain evidence="11 12">DSM 20427</strain>
    </source>
</reference>
<feature type="transmembrane region" description="Helical" evidence="8">
    <location>
        <begin position="290"/>
        <end position="311"/>
    </location>
</feature>
<dbReference type="FunFam" id="3.40.50.300:FF:000604">
    <property type="entry name" value="ABC transporter B family member 28"/>
    <property type="match status" value="1"/>
</dbReference>
<dbReference type="RefSeq" id="WP_141380410.1">
    <property type="nucleotide sequence ID" value="NZ_BJNA01000022.1"/>
</dbReference>
<dbReference type="GO" id="GO:0005524">
    <property type="term" value="F:ATP binding"/>
    <property type="evidence" value="ECO:0007669"/>
    <property type="project" value="UniProtKB-KW"/>
</dbReference>
<dbReference type="InterPro" id="IPR011527">
    <property type="entry name" value="ABC1_TM_dom"/>
</dbReference>
<keyword evidence="4" id="KW-0547">Nucleotide-binding</keyword>
<feature type="domain" description="ABC transporter" evidence="9">
    <location>
        <begin position="349"/>
        <end position="583"/>
    </location>
</feature>
<evidence type="ECO:0000256" key="1">
    <source>
        <dbReference type="ARBA" id="ARBA00004651"/>
    </source>
</evidence>
<feature type="transmembrane region" description="Helical" evidence="8">
    <location>
        <begin position="37"/>
        <end position="58"/>
    </location>
</feature>
<dbReference type="InterPro" id="IPR003439">
    <property type="entry name" value="ABC_transporter-like_ATP-bd"/>
</dbReference>
<proteinExistence type="predicted"/>
<dbReference type="SMART" id="SM00382">
    <property type="entry name" value="AAA"/>
    <property type="match status" value="1"/>
</dbReference>
<evidence type="ECO:0000259" key="9">
    <source>
        <dbReference type="PROSITE" id="PS50893"/>
    </source>
</evidence>
<comment type="caution">
    <text evidence="11">The sequence shown here is derived from an EMBL/GenBank/DDBJ whole genome shotgun (WGS) entry which is preliminary data.</text>
</comment>
<dbReference type="InterPro" id="IPR003593">
    <property type="entry name" value="AAA+_ATPase"/>
</dbReference>
<dbReference type="Gene3D" id="3.40.50.300">
    <property type="entry name" value="P-loop containing nucleotide triphosphate hydrolases"/>
    <property type="match status" value="1"/>
</dbReference>
<evidence type="ECO:0000256" key="5">
    <source>
        <dbReference type="ARBA" id="ARBA00022840"/>
    </source>
</evidence>
<dbReference type="AlphaFoldDB" id="A0A4Y3ULF8"/>
<dbReference type="SUPFAM" id="SSF52540">
    <property type="entry name" value="P-loop containing nucleoside triphosphate hydrolases"/>
    <property type="match status" value="1"/>
</dbReference>
<dbReference type="InterPro" id="IPR017871">
    <property type="entry name" value="ABC_transporter-like_CS"/>
</dbReference>
<keyword evidence="7 8" id="KW-0472">Membrane</keyword>
<dbReference type="InterPro" id="IPR039421">
    <property type="entry name" value="Type_1_exporter"/>
</dbReference>
<evidence type="ECO:0000256" key="4">
    <source>
        <dbReference type="ARBA" id="ARBA00022741"/>
    </source>
</evidence>
<dbReference type="GO" id="GO:0005886">
    <property type="term" value="C:plasma membrane"/>
    <property type="evidence" value="ECO:0007669"/>
    <property type="project" value="UniProtKB-SubCell"/>
</dbReference>
<keyword evidence="12" id="KW-1185">Reference proteome</keyword>
<keyword evidence="6 8" id="KW-1133">Transmembrane helix</keyword>
<sequence>MSHIFTALEPDAYDRRYRDRQILGRLLERIRPQRGRVAVVVACLVLGAAAGAGVPYFLAQIVGTIESDTSVWPPVLWLAAAGLASWLVFVVGQIFSGAVVQDLLAELRDDTFEAVTRKNLAFFDSTASGSLVSRILTDTQSFANALQIGIDVVGQFLLVIVMAAVLLFVNPLLAGITVVLALVIVLVTIGFRRISRTASQREARAVAQVNSFVQEAIAGIAVARNFRQESATAAGLAQVNDTWYRAALRLNRLFSGIIPFLMTLTGLATVAVVWFGGQAVAAGSIPVSELFLFLETLALFWFPLTGVASFWNQFQQGLAAGERIMALQDAEPSVVQRAEEPVASVAGDFQFEGVMLEYRPGVPVLRGLDLHVPAGSTVALVGETGAGKSSVLRVLARSYEFGDGRVTVDGRDIRSLDLEQYRARLGVLPQQPFLLTGTVRENIALGRLGAADAEIRAVAERIADGEWLGDLEAGLDTEVQEGGKNLSVGQRQLVGLARVMLQDPDVLLMDEATSSIDPVTDAQVQKGLRDATDSRTTVIIAHRLPTVLHADALAVIGDGRVVEFGSHPQLIAQGGAYTALYDKYFGHQTVGATS</sequence>
<dbReference type="PROSITE" id="PS50893">
    <property type="entry name" value="ABC_TRANSPORTER_2"/>
    <property type="match status" value="1"/>
</dbReference>
<accession>A0A4Y3ULF8</accession>
<dbReference type="PANTHER" id="PTHR43394:SF1">
    <property type="entry name" value="ATP-BINDING CASSETTE SUB-FAMILY B MEMBER 10, MITOCHONDRIAL"/>
    <property type="match status" value="1"/>
</dbReference>
<feature type="domain" description="ABC transmembrane type-1" evidence="10">
    <location>
        <begin position="38"/>
        <end position="316"/>
    </location>
</feature>
<evidence type="ECO:0000256" key="6">
    <source>
        <dbReference type="ARBA" id="ARBA00022989"/>
    </source>
</evidence>
<feature type="transmembrane region" description="Helical" evidence="8">
    <location>
        <begin position="253"/>
        <end position="275"/>
    </location>
</feature>
<dbReference type="GO" id="GO:0005737">
    <property type="term" value="C:cytoplasm"/>
    <property type="evidence" value="ECO:0007669"/>
    <property type="project" value="UniProtKB-ARBA"/>
</dbReference>
<name>A0A4Y3ULF8_9MICO</name>
<dbReference type="Proteomes" id="UP000319804">
    <property type="component" value="Unassembled WGS sequence"/>
</dbReference>
<dbReference type="PROSITE" id="PS50929">
    <property type="entry name" value="ABC_TM1F"/>
    <property type="match status" value="1"/>
</dbReference>
<keyword evidence="3 8" id="KW-0812">Transmembrane</keyword>
<dbReference type="OrthoDB" id="9806127at2"/>
<gene>
    <name evidence="11" type="ORF">FHX68_3041</name>
</gene>
<feature type="transmembrane region" description="Helical" evidence="8">
    <location>
        <begin position="172"/>
        <end position="191"/>
    </location>
</feature>